<dbReference type="OrthoDB" id="1700487at2"/>
<dbReference type="InterPro" id="IPR050336">
    <property type="entry name" value="Chromosome_partition/occlusion"/>
</dbReference>
<evidence type="ECO:0000256" key="1">
    <source>
        <dbReference type="SAM" id="MobiDB-lite"/>
    </source>
</evidence>
<reference evidence="3 4" key="1">
    <citation type="submission" date="2015-09" db="EMBL/GenBank/DDBJ databases">
        <authorList>
            <consortium name="Pathogen Informatics"/>
        </authorList>
    </citation>
    <scope>NUCLEOTIDE SEQUENCE [LARGE SCALE GENOMIC DNA]</scope>
    <source>
        <strain evidence="3 4">2789STDY5834966</strain>
    </source>
</reference>
<evidence type="ECO:0000313" key="3">
    <source>
        <dbReference type="EMBL" id="CUM83060.1"/>
    </source>
</evidence>
<feature type="compositionally biased region" description="Basic and acidic residues" evidence="1">
    <location>
        <begin position="239"/>
        <end position="252"/>
    </location>
</feature>
<dbReference type="RefSeq" id="WP_055182287.1">
    <property type="nucleotide sequence ID" value="NZ_CYYC01000004.1"/>
</dbReference>
<dbReference type="SUPFAM" id="SSF110849">
    <property type="entry name" value="ParB/Sulfiredoxin"/>
    <property type="match status" value="1"/>
</dbReference>
<gene>
    <name evidence="3" type="ORF">ERS852578_00521</name>
</gene>
<dbReference type="SMART" id="SM00470">
    <property type="entry name" value="ParB"/>
    <property type="match status" value="1"/>
</dbReference>
<dbReference type="Proteomes" id="UP000095390">
    <property type="component" value="Unassembled WGS sequence"/>
</dbReference>
<dbReference type="PANTHER" id="PTHR33375:SF1">
    <property type="entry name" value="CHROMOSOME-PARTITIONING PROTEIN PARB-RELATED"/>
    <property type="match status" value="1"/>
</dbReference>
<evidence type="ECO:0000259" key="2">
    <source>
        <dbReference type="SMART" id="SM00470"/>
    </source>
</evidence>
<evidence type="ECO:0000313" key="4">
    <source>
        <dbReference type="Proteomes" id="UP000095390"/>
    </source>
</evidence>
<dbReference type="CDD" id="cd16406">
    <property type="entry name" value="ParB_N_like"/>
    <property type="match status" value="1"/>
</dbReference>
<feature type="domain" description="ParB-like N-terminal" evidence="2">
    <location>
        <begin position="30"/>
        <end position="127"/>
    </location>
</feature>
<protein>
    <submittedName>
        <fullName evidence="3">ParB-like nuclease domain</fullName>
    </submittedName>
</protein>
<dbReference type="Gene3D" id="1.10.10.2830">
    <property type="match status" value="1"/>
</dbReference>
<organism evidence="3 4">
    <name type="scientific">Anaerobutyricum hallii</name>
    <dbReference type="NCBI Taxonomy" id="39488"/>
    <lineage>
        <taxon>Bacteria</taxon>
        <taxon>Bacillati</taxon>
        <taxon>Bacillota</taxon>
        <taxon>Clostridia</taxon>
        <taxon>Lachnospirales</taxon>
        <taxon>Lachnospiraceae</taxon>
        <taxon>Anaerobutyricum</taxon>
    </lineage>
</organism>
<dbReference type="PANTHER" id="PTHR33375">
    <property type="entry name" value="CHROMOSOME-PARTITIONING PROTEIN PARB-RELATED"/>
    <property type="match status" value="1"/>
</dbReference>
<dbReference type="GO" id="GO:0007059">
    <property type="term" value="P:chromosome segregation"/>
    <property type="evidence" value="ECO:0007669"/>
    <property type="project" value="TreeGrafter"/>
</dbReference>
<accession>A0A173RYF6</accession>
<name>A0A173RYF6_9FIRM</name>
<dbReference type="InterPro" id="IPR036086">
    <property type="entry name" value="ParB/Sulfiredoxin_sf"/>
</dbReference>
<sequence>MATGFSVLDTLNKNSKRGIDTTPKARFRTKDISIHKIYSNVKNFYPQEGIEEKADEILAVGLIDNLAVMYEPSEKGEYKLISGERRWRALKLLAERGYTEYELVTCQVRNPANEHEEKIELIIANSSRNKSVATLLREERELKEELEYLKENGMKIHGRDLSQGRLRDVIASMLHVSKTKIAQMETINKNLIKEFKEEIDKENINFSTAYELSGMSEEQQKEALQRLKDNGELSHKEIKEMKSEKLEEKAVPDYDTEEKPEEAVEKSESRIVNYDQELDQEEPEEYEEPHPVGITSLCYNCKRYLECNVRTSTCTSCDRYINKTEAEKTEEQRYSEEQDRIDRETKRKLQELHDEKKMEILPSERKRKEIEEATDKLCGYVCDKLCSNRKAVELNTKNSMYKEEEMNNYCYECELMNYVQELKDAYEKDYRK</sequence>
<dbReference type="Pfam" id="PF02195">
    <property type="entry name" value="ParB_N"/>
    <property type="match status" value="1"/>
</dbReference>
<dbReference type="Gene3D" id="3.90.1530.30">
    <property type="match status" value="1"/>
</dbReference>
<dbReference type="GO" id="GO:0005694">
    <property type="term" value="C:chromosome"/>
    <property type="evidence" value="ECO:0007669"/>
    <property type="project" value="TreeGrafter"/>
</dbReference>
<dbReference type="EMBL" id="CYYC01000004">
    <property type="protein sequence ID" value="CUM83060.1"/>
    <property type="molecule type" value="Genomic_DNA"/>
</dbReference>
<proteinExistence type="predicted"/>
<feature type="region of interest" description="Disordered" evidence="1">
    <location>
        <begin position="239"/>
        <end position="269"/>
    </location>
</feature>
<dbReference type="GO" id="GO:0045881">
    <property type="term" value="P:positive regulation of sporulation resulting in formation of a cellular spore"/>
    <property type="evidence" value="ECO:0007669"/>
    <property type="project" value="TreeGrafter"/>
</dbReference>
<dbReference type="AlphaFoldDB" id="A0A173RYF6"/>
<dbReference type="InterPro" id="IPR003115">
    <property type="entry name" value="ParB_N"/>
</dbReference>